<dbReference type="RefSeq" id="WP_194414798.1">
    <property type="nucleotide sequence ID" value="NZ_BAABKZ010000002.1"/>
</dbReference>
<dbReference type="PROSITE" id="PS00073">
    <property type="entry name" value="ACYL_COA_DH_2"/>
    <property type="match status" value="1"/>
</dbReference>
<dbReference type="PROSITE" id="PS00072">
    <property type="entry name" value="ACYL_COA_DH_1"/>
    <property type="match status" value="1"/>
</dbReference>
<dbReference type="Gene3D" id="1.20.140.10">
    <property type="entry name" value="Butyryl-CoA Dehydrogenase, subunit A, domain 3"/>
    <property type="match status" value="1"/>
</dbReference>
<dbReference type="InterPro" id="IPR009100">
    <property type="entry name" value="AcylCoA_DH/oxidase_NM_dom_sf"/>
</dbReference>
<dbReference type="InterPro" id="IPR006091">
    <property type="entry name" value="Acyl-CoA_Oxase/DH_mid-dom"/>
</dbReference>
<evidence type="ECO:0000259" key="6">
    <source>
        <dbReference type="Pfam" id="PF00441"/>
    </source>
</evidence>
<dbReference type="InterPro" id="IPR037069">
    <property type="entry name" value="AcylCoA_DH/ox_N_sf"/>
</dbReference>
<dbReference type="PANTHER" id="PTHR43884">
    <property type="entry name" value="ACYL-COA DEHYDROGENASE"/>
    <property type="match status" value="1"/>
</dbReference>
<evidence type="ECO:0000256" key="3">
    <source>
        <dbReference type="ARBA" id="ARBA00022630"/>
    </source>
</evidence>
<sequence length="383" mass="40751">MSSIAEATSEIADDLLSLTADICARSLAPYAAAAEQAERFPREQFRTLGQAGLLSLPYPEQYGGAGLPAELYLQVFELLGRTWASVAVGVSVHALACLPMASFGTDEQKRRWLPWMLSGGSLGAYCLSEAHAGSDPAAMRTRATRVDGGYVLDGAKAWTTHGGEADFYTVMARTSPDPRSGISCFFVPSDAVGLSASPPERKLGLTASTTATVNFDGVFVPDDRVIGGIGEGLRIALAALDSGRLGIAAIATGLAQAALDESVAYARDREAFGQPIIRHEGVGFMLADMAATVETGRAMYLTAARRRDRRLPFTREASIAKLVATDGAMAVTMNAVQVLGGAGYTKDFPVERYMREAKVMQIFEGTNQIQRLIIARDLERAAS</sequence>
<dbReference type="SUPFAM" id="SSF56645">
    <property type="entry name" value="Acyl-CoA dehydrogenase NM domain-like"/>
    <property type="match status" value="1"/>
</dbReference>
<organism evidence="9 10">
    <name type="scientific">Microbacterium yannicii</name>
    <dbReference type="NCBI Taxonomy" id="671622"/>
    <lineage>
        <taxon>Bacteria</taxon>
        <taxon>Bacillati</taxon>
        <taxon>Actinomycetota</taxon>
        <taxon>Actinomycetes</taxon>
        <taxon>Micrococcales</taxon>
        <taxon>Microbacteriaceae</taxon>
        <taxon>Microbacterium</taxon>
    </lineage>
</organism>
<comment type="similarity">
    <text evidence="2 5">Belongs to the acyl-CoA dehydrogenase family.</text>
</comment>
<dbReference type="EMBL" id="BAABKZ010000002">
    <property type="protein sequence ID" value="GAA5092093.1"/>
    <property type="molecule type" value="Genomic_DNA"/>
</dbReference>
<dbReference type="InterPro" id="IPR046373">
    <property type="entry name" value="Acyl-CoA_Oxase/DH_mid-dom_sf"/>
</dbReference>
<evidence type="ECO:0000256" key="4">
    <source>
        <dbReference type="ARBA" id="ARBA00022827"/>
    </source>
</evidence>
<dbReference type="Pfam" id="PF02771">
    <property type="entry name" value="Acyl-CoA_dh_N"/>
    <property type="match status" value="1"/>
</dbReference>
<dbReference type="InterPro" id="IPR036250">
    <property type="entry name" value="AcylCo_DH-like_C"/>
</dbReference>
<gene>
    <name evidence="9" type="ORF">GCM10025760_20280</name>
</gene>
<dbReference type="Gene3D" id="1.10.540.10">
    <property type="entry name" value="Acyl-CoA dehydrogenase/oxidase, N-terminal domain"/>
    <property type="match status" value="1"/>
</dbReference>
<feature type="domain" description="Acyl-CoA dehydrogenase/oxidase N-terminal" evidence="8">
    <location>
        <begin position="15"/>
        <end position="119"/>
    </location>
</feature>
<dbReference type="InterPro" id="IPR013786">
    <property type="entry name" value="AcylCoA_DH/ox_N"/>
</dbReference>
<keyword evidence="4 5" id="KW-0274">FAD</keyword>
<evidence type="ECO:0000256" key="2">
    <source>
        <dbReference type="ARBA" id="ARBA00009347"/>
    </source>
</evidence>
<feature type="domain" description="Acyl-CoA oxidase/dehydrogenase middle" evidence="7">
    <location>
        <begin position="124"/>
        <end position="218"/>
    </location>
</feature>
<evidence type="ECO:0000259" key="7">
    <source>
        <dbReference type="Pfam" id="PF02770"/>
    </source>
</evidence>
<evidence type="ECO:0000313" key="9">
    <source>
        <dbReference type="EMBL" id="GAA5092093.1"/>
    </source>
</evidence>
<dbReference type="PANTHER" id="PTHR43884:SF12">
    <property type="entry name" value="ISOVALERYL-COA DEHYDROGENASE, MITOCHONDRIAL-RELATED"/>
    <property type="match status" value="1"/>
</dbReference>
<keyword evidence="10" id="KW-1185">Reference proteome</keyword>
<proteinExistence type="inferred from homology"/>
<evidence type="ECO:0000256" key="1">
    <source>
        <dbReference type="ARBA" id="ARBA00001974"/>
    </source>
</evidence>
<evidence type="ECO:0000313" key="10">
    <source>
        <dbReference type="Proteomes" id="UP001501407"/>
    </source>
</evidence>
<accession>A0ABP9MBM1</accession>
<dbReference type="Proteomes" id="UP001501407">
    <property type="component" value="Unassembled WGS sequence"/>
</dbReference>
<keyword evidence="3 5" id="KW-0285">Flavoprotein</keyword>
<dbReference type="InterPro" id="IPR009075">
    <property type="entry name" value="AcylCo_DH/oxidase_C"/>
</dbReference>
<evidence type="ECO:0000256" key="5">
    <source>
        <dbReference type="RuleBase" id="RU362125"/>
    </source>
</evidence>
<feature type="domain" description="Acyl-CoA dehydrogenase/oxidase C-terminal" evidence="6">
    <location>
        <begin position="230"/>
        <end position="378"/>
    </location>
</feature>
<dbReference type="PIRSF" id="PIRSF016578">
    <property type="entry name" value="HsaA"/>
    <property type="match status" value="1"/>
</dbReference>
<comment type="cofactor">
    <cofactor evidence="1 5">
        <name>FAD</name>
        <dbReference type="ChEBI" id="CHEBI:57692"/>
    </cofactor>
</comment>
<name>A0ABP9MBM1_9MICO</name>
<dbReference type="Pfam" id="PF02770">
    <property type="entry name" value="Acyl-CoA_dh_M"/>
    <property type="match status" value="1"/>
</dbReference>
<dbReference type="Gene3D" id="2.40.110.10">
    <property type="entry name" value="Butyryl-CoA Dehydrogenase, subunit A, domain 2"/>
    <property type="match status" value="1"/>
</dbReference>
<protein>
    <submittedName>
        <fullName evidence="9">Acyl-CoA dehydrogenase family protein</fullName>
    </submittedName>
</protein>
<reference evidence="10" key="1">
    <citation type="journal article" date="2019" name="Int. J. Syst. Evol. Microbiol.">
        <title>The Global Catalogue of Microorganisms (GCM) 10K type strain sequencing project: providing services to taxonomists for standard genome sequencing and annotation.</title>
        <authorList>
            <consortium name="The Broad Institute Genomics Platform"/>
            <consortium name="The Broad Institute Genome Sequencing Center for Infectious Disease"/>
            <person name="Wu L."/>
            <person name="Ma J."/>
        </authorList>
    </citation>
    <scope>NUCLEOTIDE SEQUENCE [LARGE SCALE GENOMIC DNA]</scope>
    <source>
        <strain evidence="10">JCM 18959</strain>
    </source>
</reference>
<dbReference type="Pfam" id="PF00441">
    <property type="entry name" value="Acyl-CoA_dh_1"/>
    <property type="match status" value="1"/>
</dbReference>
<dbReference type="SUPFAM" id="SSF47203">
    <property type="entry name" value="Acyl-CoA dehydrogenase C-terminal domain-like"/>
    <property type="match status" value="1"/>
</dbReference>
<comment type="caution">
    <text evidence="9">The sequence shown here is derived from an EMBL/GenBank/DDBJ whole genome shotgun (WGS) entry which is preliminary data.</text>
</comment>
<evidence type="ECO:0000259" key="8">
    <source>
        <dbReference type="Pfam" id="PF02771"/>
    </source>
</evidence>
<dbReference type="InterPro" id="IPR006089">
    <property type="entry name" value="Acyl-CoA_DH_CS"/>
</dbReference>
<keyword evidence="5" id="KW-0560">Oxidoreductase</keyword>